<protein>
    <submittedName>
        <fullName evidence="2">Uncharacterized protein</fullName>
    </submittedName>
</protein>
<organism evidence="2 3">
    <name type="scientific">Aplosporella prunicola CBS 121167</name>
    <dbReference type="NCBI Taxonomy" id="1176127"/>
    <lineage>
        <taxon>Eukaryota</taxon>
        <taxon>Fungi</taxon>
        <taxon>Dikarya</taxon>
        <taxon>Ascomycota</taxon>
        <taxon>Pezizomycotina</taxon>
        <taxon>Dothideomycetes</taxon>
        <taxon>Dothideomycetes incertae sedis</taxon>
        <taxon>Botryosphaeriales</taxon>
        <taxon>Aplosporellaceae</taxon>
        <taxon>Aplosporella</taxon>
    </lineage>
</organism>
<dbReference type="AlphaFoldDB" id="A0A6A6AZF6"/>
<evidence type="ECO:0000256" key="1">
    <source>
        <dbReference type="SAM" id="MobiDB-lite"/>
    </source>
</evidence>
<evidence type="ECO:0000313" key="2">
    <source>
        <dbReference type="EMBL" id="KAF2137322.1"/>
    </source>
</evidence>
<name>A0A6A6AZF6_9PEZI</name>
<feature type="region of interest" description="Disordered" evidence="1">
    <location>
        <begin position="1"/>
        <end position="33"/>
    </location>
</feature>
<dbReference type="RefSeq" id="XP_033393040.1">
    <property type="nucleotide sequence ID" value="XM_033535035.1"/>
</dbReference>
<dbReference type="GeneID" id="54292529"/>
<reference evidence="2" key="1">
    <citation type="journal article" date="2020" name="Stud. Mycol.">
        <title>101 Dothideomycetes genomes: a test case for predicting lifestyles and emergence of pathogens.</title>
        <authorList>
            <person name="Haridas S."/>
            <person name="Albert R."/>
            <person name="Binder M."/>
            <person name="Bloem J."/>
            <person name="Labutti K."/>
            <person name="Salamov A."/>
            <person name="Andreopoulos B."/>
            <person name="Baker S."/>
            <person name="Barry K."/>
            <person name="Bills G."/>
            <person name="Bluhm B."/>
            <person name="Cannon C."/>
            <person name="Castanera R."/>
            <person name="Culley D."/>
            <person name="Daum C."/>
            <person name="Ezra D."/>
            <person name="Gonzalez J."/>
            <person name="Henrissat B."/>
            <person name="Kuo A."/>
            <person name="Liang C."/>
            <person name="Lipzen A."/>
            <person name="Lutzoni F."/>
            <person name="Magnuson J."/>
            <person name="Mondo S."/>
            <person name="Nolan M."/>
            <person name="Ohm R."/>
            <person name="Pangilinan J."/>
            <person name="Park H.-J."/>
            <person name="Ramirez L."/>
            <person name="Alfaro M."/>
            <person name="Sun H."/>
            <person name="Tritt A."/>
            <person name="Yoshinaga Y."/>
            <person name="Zwiers L.-H."/>
            <person name="Turgeon B."/>
            <person name="Goodwin S."/>
            <person name="Spatafora J."/>
            <person name="Crous P."/>
            <person name="Grigoriev I."/>
        </authorList>
    </citation>
    <scope>NUCLEOTIDE SEQUENCE</scope>
    <source>
        <strain evidence="2">CBS 121167</strain>
    </source>
</reference>
<dbReference type="EMBL" id="ML995504">
    <property type="protein sequence ID" value="KAF2137322.1"/>
    <property type="molecule type" value="Genomic_DNA"/>
</dbReference>
<sequence>MTISTCRTAASIRSSIKQHPAGEREKLPQSQDAHILDPQPTLFSAGRLRTMAPGSFKPRADVPAQRATFSTSAPALAHGPGFALAPCQAEIGWTRGCCSTCPTLPVA</sequence>
<feature type="compositionally biased region" description="Polar residues" evidence="1">
    <location>
        <begin position="1"/>
        <end position="17"/>
    </location>
</feature>
<dbReference type="Proteomes" id="UP000799438">
    <property type="component" value="Unassembled WGS sequence"/>
</dbReference>
<keyword evidence="3" id="KW-1185">Reference proteome</keyword>
<gene>
    <name evidence="2" type="ORF">K452DRAFT_111629</name>
</gene>
<evidence type="ECO:0000313" key="3">
    <source>
        <dbReference type="Proteomes" id="UP000799438"/>
    </source>
</evidence>
<accession>A0A6A6AZF6</accession>
<proteinExistence type="predicted"/>